<sequence length="95" mass="10332">MRIDDKRMGIGEISSSTDPGPPHICRASARGVAVLGEDGFAGRQRFVDVGRLGVESFQAQAGQVIGTADLVVMILFLLKRQFAYRSVLLGRKAWL</sequence>
<gene>
    <name evidence="2" type="ORF">BK648_17055</name>
</gene>
<comment type="caution">
    <text evidence="2">The sequence shown here is derived from an EMBL/GenBank/DDBJ whole genome shotgun (WGS) entry which is preliminary data.</text>
</comment>
<protein>
    <submittedName>
        <fullName evidence="2">Uncharacterized protein</fullName>
    </submittedName>
</protein>
<reference evidence="2 3" key="1">
    <citation type="submission" date="2016-10" db="EMBL/GenBank/DDBJ databases">
        <title>Comparative genome analysis of multiple Pseudomonas spp. focuses on biocontrol and plant growth promoting traits.</title>
        <authorList>
            <person name="Tao X.-Y."/>
            <person name="Taylor C.G."/>
        </authorList>
    </citation>
    <scope>NUCLEOTIDE SEQUENCE [LARGE SCALE GENOMIC DNA]</scope>
    <source>
        <strain evidence="2 3">29G9</strain>
    </source>
</reference>
<proteinExistence type="predicted"/>
<organism evidence="2 3">
    <name type="scientific">Pseudomonas poae</name>
    <dbReference type="NCBI Taxonomy" id="200451"/>
    <lineage>
        <taxon>Bacteria</taxon>
        <taxon>Pseudomonadati</taxon>
        <taxon>Pseudomonadota</taxon>
        <taxon>Gammaproteobacteria</taxon>
        <taxon>Pseudomonadales</taxon>
        <taxon>Pseudomonadaceae</taxon>
        <taxon>Pseudomonas</taxon>
    </lineage>
</organism>
<dbReference type="EMBL" id="MOAY01000054">
    <property type="protein sequence ID" value="ROM43615.1"/>
    <property type="molecule type" value="Genomic_DNA"/>
</dbReference>
<name>A0A423EVJ4_9PSED</name>
<dbReference type="AlphaFoldDB" id="A0A423EVJ4"/>
<dbReference type="Proteomes" id="UP000284656">
    <property type="component" value="Unassembled WGS sequence"/>
</dbReference>
<feature type="region of interest" description="Disordered" evidence="1">
    <location>
        <begin position="1"/>
        <end position="22"/>
    </location>
</feature>
<evidence type="ECO:0000313" key="2">
    <source>
        <dbReference type="EMBL" id="ROM43615.1"/>
    </source>
</evidence>
<evidence type="ECO:0000313" key="3">
    <source>
        <dbReference type="Proteomes" id="UP000284656"/>
    </source>
</evidence>
<evidence type="ECO:0000256" key="1">
    <source>
        <dbReference type="SAM" id="MobiDB-lite"/>
    </source>
</evidence>
<accession>A0A423EVJ4</accession>